<keyword evidence="7 8" id="KW-0472">Membrane</keyword>
<dbReference type="Pfam" id="PF00664">
    <property type="entry name" value="ABC_membrane"/>
    <property type="match status" value="1"/>
</dbReference>
<feature type="transmembrane region" description="Helical" evidence="8">
    <location>
        <begin position="263"/>
        <end position="284"/>
    </location>
</feature>
<feature type="domain" description="ABC transmembrane type-1" evidence="10">
    <location>
        <begin position="23"/>
        <end position="317"/>
    </location>
</feature>
<keyword evidence="3 8" id="KW-0812">Transmembrane</keyword>
<feature type="transmembrane region" description="Helical" evidence="8">
    <location>
        <begin position="20"/>
        <end position="44"/>
    </location>
</feature>
<feature type="transmembrane region" description="Helical" evidence="8">
    <location>
        <begin position="73"/>
        <end position="92"/>
    </location>
</feature>
<dbReference type="Pfam" id="PF00005">
    <property type="entry name" value="ABC_tran"/>
    <property type="match status" value="1"/>
</dbReference>
<keyword evidence="5 11" id="KW-0067">ATP-binding</keyword>
<dbReference type="InterPro" id="IPR011527">
    <property type="entry name" value="ABC1_TM_dom"/>
</dbReference>
<accession>A0A940WRS3</accession>
<dbReference type="GO" id="GO:0005886">
    <property type="term" value="C:plasma membrane"/>
    <property type="evidence" value="ECO:0007669"/>
    <property type="project" value="UniProtKB-SubCell"/>
</dbReference>
<name>A0A940WRS3_9BACI</name>
<dbReference type="InterPro" id="IPR027417">
    <property type="entry name" value="P-loop_NTPase"/>
</dbReference>
<feature type="transmembrane region" description="Helical" evidence="8">
    <location>
        <begin position="179"/>
        <end position="196"/>
    </location>
</feature>
<evidence type="ECO:0000313" key="11">
    <source>
        <dbReference type="EMBL" id="MBP3951499.1"/>
    </source>
</evidence>
<dbReference type="EMBL" id="JAGKSQ010000003">
    <property type="protein sequence ID" value="MBP3951499.1"/>
    <property type="molecule type" value="Genomic_DNA"/>
</dbReference>
<dbReference type="InterPro" id="IPR003593">
    <property type="entry name" value="AAA+_ATPase"/>
</dbReference>
<dbReference type="InterPro" id="IPR039421">
    <property type="entry name" value="Type_1_exporter"/>
</dbReference>
<evidence type="ECO:0000256" key="6">
    <source>
        <dbReference type="ARBA" id="ARBA00022989"/>
    </source>
</evidence>
<dbReference type="GO" id="GO:0015421">
    <property type="term" value="F:ABC-type oligopeptide transporter activity"/>
    <property type="evidence" value="ECO:0007669"/>
    <property type="project" value="TreeGrafter"/>
</dbReference>
<evidence type="ECO:0000256" key="3">
    <source>
        <dbReference type="ARBA" id="ARBA00022692"/>
    </source>
</evidence>
<reference evidence="11" key="1">
    <citation type="submission" date="2021-03" db="EMBL/GenBank/DDBJ databases">
        <title>Bacillus suaedae sp. nov., isolated from Suaeda aralocaspica.</title>
        <authorList>
            <person name="Lei R.F.R."/>
        </authorList>
    </citation>
    <scope>NUCLEOTIDE SEQUENCE</scope>
    <source>
        <strain evidence="11">YZJH907-2</strain>
    </source>
</reference>
<keyword evidence="6 8" id="KW-1133">Transmembrane helix</keyword>
<comment type="subcellular location">
    <subcellularLocation>
        <location evidence="1">Cell membrane</location>
        <topology evidence="1">Multi-pass membrane protein</topology>
    </subcellularLocation>
</comment>
<dbReference type="InterPro" id="IPR017871">
    <property type="entry name" value="ABC_transporter-like_CS"/>
</dbReference>
<dbReference type="PANTHER" id="PTHR43394:SF1">
    <property type="entry name" value="ATP-BINDING CASSETTE SUB-FAMILY B MEMBER 10, MITOCHONDRIAL"/>
    <property type="match status" value="1"/>
</dbReference>
<evidence type="ECO:0000256" key="2">
    <source>
        <dbReference type="ARBA" id="ARBA00005417"/>
    </source>
</evidence>
<dbReference type="AlphaFoldDB" id="A0A940WRS3"/>
<dbReference type="Gene3D" id="1.20.1560.10">
    <property type="entry name" value="ABC transporter type 1, transmembrane domain"/>
    <property type="match status" value="1"/>
</dbReference>
<dbReference type="InterPro" id="IPR003439">
    <property type="entry name" value="ABC_transporter-like_ATP-bd"/>
</dbReference>
<dbReference type="FunFam" id="3.40.50.300:FF:000218">
    <property type="entry name" value="Multidrug ABC transporter ATP-binding protein"/>
    <property type="match status" value="1"/>
</dbReference>
<evidence type="ECO:0000256" key="1">
    <source>
        <dbReference type="ARBA" id="ARBA00004651"/>
    </source>
</evidence>
<comment type="similarity">
    <text evidence="2">Belongs to the ABC transporter superfamily.</text>
</comment>
<dbReference type="SUPFAM" id="SSF52540">
    <property type="entry name" value="P-loop containing nucleoside triphosphate hydrolases"/>
    <property type="match status" value="1"/>
</dbReference>
<dbReference type="Proteomes" id="UP000678228">
    <property type="component" value="Unassembled WGS sequence"/>
</dbReference>
<organism evidence="11 12">
    <name type="scientific">Halalkalibacter suaedae</name>
    <dbReference type="NCBI Taxonomy" id="2822140"/>
    <lineage>
        <taxon>Bacteria</taxon>
        <taxon>Bacillati</taxon>
        <taxon>Bacillota</taxon>
        <taxon>Bacilli</taxon>
        <taxon>Bacillales</taxon>
        <taxon>Bacillaceae</taxon>
        <taxon>Halalkalibacter</taxon>
    </lineage>
</organism>
<dbReference type="PROSITE" id="PS50893">
    <property type="entry name" value="ABC_TRANSPORTER_2"/>
    <property type="match status" value="1"/>
</dbReference>
<dbReference type="GO" id="GO:0005524">
    <property type="term" value="F:ATP binding"/>
    <property type="evidence" value="ECO:0007669"/>
    <property type="project" value="UniProtKB-KW"/>
</dbReference>
<dbReference type="SUPFAM" id="SSF90123">
    <property type="entry name" value="ABC transporter transmembrane region"/>
    <property type="match status" value="1"/>
</dbReference>
<feature type="domain" description="ABC transporter" evidence="9">
    <location>
        <begin position="355"/>
        <end position="589"/>
    </location>
</feature>
<dbReference type="Gene3D" id="3.40.50.300">
    <property type="entry name" value="P-loop containing nucleotide triphosphate hydrolases"/>
    <property type="match status" value="1"/>
</dbReference>
<sequence>MKDILYFLKQIHTYSGKVLYINMIAMVLIGLLDGIGILLLIPIINMTGIVNFNAEGTSLERVLQFLENIPSTVGLPVILGTYVMVVIFYHLVERQITIRNTKIQHGFFRYIRVETYEALLHANWNFFIKNRKSDLVNLLTVEIARSSAGTHSFLQFIASLLFTFIQIGLALWLSPSITLFVLLCGLVLLLFNRKFLKHSLALGNRNYILGKEYIGGITDQINGIKDIKSNTLEESRLHWYKGITKRMETEQVQYTILKTTSQFYYKIASAVFMALFIFLAVQLFNAQTAQLMIIVAIFSRLWPRVAGIQGSLEQIATTLPSFKAVKAMQHECRVAREFDQVNQSTVKPMPVNQEIQCQSIYFRYIESQYALQNINLSIPANHMTAFVGKSGAGKSTLIDLLMGLNQPERGQLLIDGVPLTSDNLVSLRQAISYVPQDPFLFNASIRENLKLVVPNATEAEIWEALEFSSAAEFVRKLADGLDTLIGDRGIKLSGGERQRIVLARAILRNPSILVLDEATSALDTENEANIQAALERLKGKMTIIVIAHRLSTIRNADQVVVLEDGQVIQQGGFTQLAEEKRSVFSNLLQNQMKATL</sequence>
<comment type="caution">
    <text evidence="11">The sequence shown here is derived from an EMBL/GenBank/DDBJ whole genome shotgun (WGS) entry which is preliminary data.</text>
</comment>
<keyword evidence="4" id="KW-0547">Nucleotide-binding</keyword>
<evidence type="ECO:0000313" key="12">
    <source>
        <dbReference type="Proteomes" id="UP000678228"/>
    </source>
</evidence>
<keyword evidence="12" id="KW-1185">Reference proteome</keyword>
<dbReference type="PANTHER" id="PTHR43394">
    <property type="entry name" value="ATP-DEPENDENT PERMEASE MDL1, MITOCHONDRIAL"/>
    <property type="match status" value="1"/>
</dbReference>
<feature type="transmembrane region" description="Helical" evidence="8">
    <location>
        <begin position="153"/>
        <end position="173"/>
    </location>
</feature>
<evidence type="ECO:0000256" key="8">
    <source>
        <dbReference type="SAM" id="Phobius"/>
    </source>
</evidence>
<evidence type="ECO:0000259" key="10">
    <source>
        <dbReference type="PROSITE" id="PS50929"/>
    </source>
</evidence>
<dbReference type="InterPro" id="IPR036640">
    <property type="entry name" value="ABC1_TM_sf"/>
</dbReference>
<proteinExistence type="inferred from homology"/>
<evidence type="ECO:0000256" key="7">
    <source>
        <dbReference type="ARBA" id="ARBA00023136"/>
    </source>
</evidence>
<evidence type="ECO:0000256" key="4">
    <source>
        <dbReference type="ARBA" id="ARBA00022741"/>
    </source>
</evidence>
<dbReference type="SMART" id="SM00382">
    <property type="entry name" value="AAA"/>
    <property type="match status" value="1"/>
</dbReference>
<evidence type="ECO:0000256" key="5">
    <source>
        <dbReference type="ARBA" id="ARBA00022840"/>
    </source>
</evidence>
<dbReference type="RefSeq" id="WP_210597176.1">
    <property type="nucleotide sequence ID" value="NZ_JAGKSQ010000003.1"/>
</dbReference>
<gene>
    <name evidence="11" type="ORF">J7W16_10155</name>
</gene>
<dbReference type="PROSITE" id="PS00211">
    <property type="entry name" value="ABC_TRANSPORTER_1"/>
    <property type="match status" value="1"/>
</dbReference>
<dbReference type="PROSITE" id="PS50929">
    <property type="entry name" value="ABC_TM1F"/>
    <property type="match status" value="1"/>
</dbReference>
<evidence type="ECO:0000259" key="9">
    <source>
        <dbReference type="PROSITE" id="PS50893"/>
    </source>
</evidence>
<dbReference type="GO" id="GO:0016887">
    <property type="term" value="F:ATP hydrolysis activity"/>
    <property type="evidence" value="ECO:0007669"/>
    <property type="project" value="InterPro"/>
</dbReference>
<protein>
    <submittedName>
        <fullName evidence="11">ABC transporter ATP-binding protein</fullName>
    </submittedName>
</protein>